<sequence>MKGTMCSHLIWVGQFVSSKLLVLQRGKKTSSYMLYDFAMVVLVIGAKGDNYAIIGLRGNPGTSRKEAEVSHTGHKGDNKPLEPAIVGL</sequence>
<evidence type="ECO:0000256" key="1">
    <source>
        <dbReference type="SAM" id="MobiDB-lite"/>
    </source>
</evidence>
<organism evidence="2 3">
    <name type="scientific">Rhodnius prolixus</name>
    <name type="common">Triatomid bug</name>
    <dbReference type="NCBI Taxonomy" id="13249"/>
    <lineage>
        <taxon>Eukaryota</taxon>
        <taxon>Metazoa</taxon>
        <taxon>Ecdysozoa</taxon>
        <taxon>Arthropoda</taxon>
        <taxon>Hexapoda</taxon>
        <taxon>Insecta</taxon>
        <taxon>Pterygota</taxon>
        <taxon>Neoptera</taxon>
        <taxon>Paraneoptera</taxon>
        <taxon>Hemiptera</taxon>
        <taxon>Heteroptera</taxon>
        <taxon>Panheteroptera</taxon>
        <taxon>Cimicomorpha</taxon>
        <taxon>Reduviidae</taxon>
        <taxon>Triatominae</taxon>
        <taxon>Rhodnius</taxon>
    </lineage>
</organism>
<accession>T1I6Z6</accession>
<proteinExistence type="predicted"/>
<dbReference type="HOGENOM" id="CLU_2471865_0_0_1"/>
<feature type="compositionally biased region" description="Basic and acidic residues" evidence="1">
    <location>
        <begin position="63"/>
        <end position="80"/>
    </location>
</feature>
<dbReference type="Proteomes" id="UP000015103">
    <property type="component" value="Unassembled WGS sequence"/>
</dbReference>
<dbReference type="InParanoid" id="T1I6Z6"/>
<dbReference type="EMBL" id="ACPB03000870">
    <property type="status" value="NOT_ANNOTATED_CDS"/>
    <property type="molecule type" value="Genomic_DNA"/>
</dbReference>
<evidence type="ECO:0000313" key="3">
    <source>
        <dbReference type="Proteomes" id="UP000015103"/>
    </source>
</evidence>
<dbReference type="VEuPathDB" id="VectorBase:RPRC012068"/>
<feature type="region of interest" description="Disordered" evidence="1">
    <location>
        <begin position="59"/>
        <end position="88"/>
    </location>
</feature>
<dbReference type="AlphaFoldDB" id="T1I6Z6"/>
<reference evidence="2" key="1">
    <citation type="submission" date="2015-05" db="UniProtKB">
        <authorList>
            <consortium name="EnsemblMetazoa"/>
        </authorList>
    </citation>
    <scope>IDENTIFICATION</scope>
</reference>
<dbReference type="EnsemblMetazoa" id="RPRC012068-RA">
    <property type="protein sequence ID" value="RPRC012068-PA"/>
    <property type="gene ID" value="RPRC012068"/>
</dbReference>
<evidence type="ECO:0000313" key="2">
    <source>
        <dbReference type="EnsemblMetazoa" id="RPRC012068-PA"/>
    </source>
</evidence>
<keyword evidence="3" id="KW-1185">Reference proteome</keyword>
<name>T1I6Z6_RHOPR</name>
<protein>
    <submittedName>
        <fullName evidence="2">Uncharacterized protein</fullName>
    </submittedName>
</protein>